<dbReference type="PANTHER" id="PTHR47331">
    <property type="entry name" value="PHD-TYPE DOMAIN-CONTAINING PROTEIN"/>
    <property type="match status" value="1"/>
</dbReference>
<dbReference type="InterPro" id="IPR005312">
    <property type="entry name" value="DUF1759"/>
</dbReference>
<proteinExistence type="predicted"/>
<name>A0A1B0DHR8_PHLPP</name>
<dbReference type="Pfam" id="PF05380">
    <property type="entry name" value="Peptidase_A17"/>
    <property type="match status" value="1"/>
</dbReference>
<keyword evidence="3" id="KW-1185">Reference proteome</keyword>
<protein>
    <recommendedName>
        <fullName evidence="4">Peptidase aspartic putative domain-containing protein</fullName>
    </recommendedName>
</protein>
<dbReference type="VEuPathDB" id="VectorBase:PPAPM1_004519"/>
<dbReference type="Proteomes" id="UP000092462">
    <property type="component" value="Unassembled WGS sequence"/>
</dbReference>
<dbReference type="EMBL" id="AJVK01061491">
    <property type="status" value="NOT_ANNOTATED_CDS"/>
    <property type="molecule type" value="Genomic_DNA"/>
</dbReference>
<dbReference type="VEuPathDB" id="VectorBase:PPAPM1_005139"/>
<feature type="compositionally biased region" description="Gly residues" evidence="1">
    <location>
        <begin position="320"/>
        <end position="330"/>
    </location>
</feature>
<accession>A0A1B0DHR8</accession>
<organism evidence="2 3">
    <name type="scientific">Phlebotomus papatasi</name>
    <name type="common">Sandfly</name>
    <dbReference type="NCBI Taxonomy" id="29031"/>
    <lineage>
        <taxon>Eukaryota</taxon>
        <taxon>Metazoa</taxon>
        <taxon>Ecdysozoa</taxon>
        <taxon>Arthropoda</taxon>
        <taxon>Hexapoda</taxon>
        <taxon>Insecta</taxon>
        <taxon>Pterygota</taxon>
        <taxon>Neoptera</taxon>
        <taxon>Endopterygota</taxon>
        <taxon>Diptera</taxon>
        <taxon>Nematocera</taxon>
        <taxon>Psychodoidea</taxon>
        <taxon>Psychodidae</taxon>
        <taxon>Phlebotomus</taxon>
        <taxon>Phlebotomus</taxon>
    </lineage>
</organism>
<feature type="region of interest" description="Disordered" evidence="1">
    <location>
        <begin position="310"/>
        <end position="336"/>
    </location>
</feature>
<evidence type="ECO:0000313" key="2">
    <source>
        <dbReference type="EnsemblMetazoa" id="PPAI007702-PA"/>
    </source>
</evidence>
<dbReference type="PANTHER" id="PTHR47331:SF4">
    <property type="entry name" value="PEPTIDASE S1 DOMAIN-CONTAINING PROTEIN"/>
    <property type="match status" value="1"/>
</dbReference>
<feature type="region of interest" description="Disordered" evidence="1">
    <location>
        <begin position="513"/>
        <end position="546"/>
    </location>
</feature>
<dbReference type="InterPro" id="IPR008042">
    <property type="entry name" value="Retrotrans_Pao"/>
</dbReference>
<evidence type="ECO:0000256" key="1">
    <source>
        <dbReference type="SAM" id="MobiDB-lite"/>
    </source>
</evidence>
<evidence type="ECO:0008006" key="4">
    <source>
        <dbReference type="Google" id="ProtNLM"/>
    </source>
</evidence>
<dbReference type="VEuPathDB" id="VectorBase:PPAI007702"/>
<sequence length="546" mass="61186">MSWNSSIDTFQYKVTSISENHVTKRIMLSTLAKVFDPLGLVCPVVTVAKCLLQEAWKSTKEWDEEILGVLKSLNPTIPKNFILADPEWQTTKPIDLLIGGNCYWQIMKDETHILGPGQPLLKNTVLGWVLVGPCQTEVFSSNIVSCNLTTLEKGQFTTLRRELDQVSRNPDLLDRDDALETLMVYQENLNQIEKKFCEVQGEIIDATAPPKRQEEEQDLEIFIAEVATLSRTLNSFIGKVKAKSERKIPVGASSSNNDFNALLQLMNKQLEEQRKQRLQDQATIKQVLDSQREEISELVKGLQEGISRGQNSNNSISLGNGNGIESGGSAGSHSSHRKLDTIKIPPFSGDFTQWIGFKNLFLSIVDADVSLKPAEKMQYLTTLIVGEAKPIIDTLTICDENYDVAWNLLLREFDKKSLIISAYVKEFYSLPKVSGTSIQSIQNLQRKSNSIVNALDAMQVKSRDPFLIYSVLSKLDDESQSLWSRTANKDNPTWEQFNEFLIQRSYELRMCQSDSSKSSKGAIPKTANSKATKKPKSKASSFAVGE</sequence>
<dbReference type="AlphaFoldDB" id="A0A1B0DHR8"/>
<evidence type="ECO:0000313" key="3">
    <source>
        <dbReference type="Proteomes" id="UP000092462"/>
    </source>
</evidence>
<dbReference type="EnsemblMetazoa" id="PPAI007702-RA">
    <property type="protein sequence ID" value="PPAI007702-PA"/>
    <property type="gene ID" value="PPAI007702"/>
</dbReference>
<dbReference type="Pfam" id="PF03564">
    <property type="entry name" value="DUF1759"/>
    <property type="match status" value="1"/>
</dbReference>
<reference evidence="2" key="1">
    <citation type="submission" date="2022-08" db="UniProtKB">
        <authorList>
            <consortium name="EnsemblMetazoa"/>
        </authorList>
    </citation>
    <scope>IDENTIFICATION</scope>
    <source>
        <strain evidence="2">Israel</strain>
    </source>
</reference>